<dbReference type="EMBL" id="CP089982">
    <property type="protein sequence ID" value="WXA96771.1"/>
    <property type="molecule type" value="Genomic_DNA"/>
</dbReference>
<proteinExistence type="predicted"/>
<evidence type="ECO:0000313" key="1">
    <source>
        <dbReference type="EMBL" id="WXA96771.1"/>
    </source>
</evidence>
<dbReference type="SUPFAM" id="SSF53756">
    <property type="entry name" value="UDP-Glycosyltransferase/glycogen phosphorylase"/>
    <property type="match status" value="1"/>
</dbReference>
<keyword evidence="2" id="KW-1185">Reference proteome</keyword>
<organism evidence="1 2">
    <name type="scientific">Pendulispora brunnea</name>
    <dbReference type="NCBI Taxonomy" id="2905690"/>
    <lineage>
        <taxon>Bacteria</taxon>
        <taxon>Pseudomonadati</taxon>
        <taxon>Myxococcota</taxon>
        <taxon>Myxococcia</taxon>
        <taxon>Myxococcales</taxon>
        <taxon>Sorangiineae</taxon>
        <taxon>Pendulisporaceae</taxon>
        <taxon>Pendulispora</taxon>
    </lineage>
</organism>
<name>A0ABZ2KK78_9BACT</name>
<gene>
    <name evidence="1" type="ORF">LZC95_07970</name>
</gene>
<protein>
    <submittedName>
        <fullName evidence="1">Uncharacterized protein</fullName>
    </submittedName>
</protein>
<sequence length="360" mass="40339">MTAPFFQSPDRSRAHVLFVYRNFAAIENPNCQSHVGLGVNVLHSIRVLRRHGVDAYGRGVWTVEHVRAALAAYPQTTHLVCEAPWIEAPDVARLISEYPDVHFLIRSHSQIGFLQVEAGAIHTIRDLMLLQDGALNLSVASNSKRLKHYLERTYNGGCVFLPNLYDIERVHRKRDLSHTRGLVRIGSFGAIRILKNHSSAAAAAMLIAKSRGVDLEFHISVNREEGGNGVVDALRAMFKDVPWARLIESPWQDWAKFRRLVAYMDLNLQASLTETFNIVSADSTAEGVPCVVTPMIEWAPRYWQVDPDDIEQMARVGNQLLSSIDGAEDGLEALTCYVRDAVRRWLAYLDGAPSAFKIDV</sequence>
<dbReference type="Gene3D" id="3.40.50.2000">
    <property type="entry name" value="Glycogen Phosphorylase B"/>
    <property type="match status" value="1"/>
</dbReference>
<accession>A0ABZ2KK78</accession>
<reference evidence="1 2" key="1">
    <citation type="submission" date="2021-12" db="EMBL/GenBank/DDBJ databases">
        <title>Discovery of the Pendulisporaceae a myxobacterial family with distinct sporulation behavior and unique specialized metabolism.</title>
        <authorList>
            <person name="Garcia R."/>
            <person name="Popoff A."/>
            <person name="Bader C.D."/>
            <person name="Loehr J."/>
            <person name="Walesch S."/>
            <person name="Walt C."/>
            <person name="Boldt J."/>
            <person name="Bunk B."/>
            <person name="Haeckl F.J.F.P.J."/>
            <person name="Gunesch A.P."/>
            <person name="Birkelbach J."/>
            <person name="Nuebel U."/>
            <person name="Pietschmann T."/>
            <person name="Bach T."/>
            <person name="Mueller R."/>
        </authorList>
    </citation>
    <scope>NUCLEOTIDE SEQUENCE [LARGE SCALE GENOMIC DNA]</scope>
    <source>
        <strain evidence="1 2">MSr12523</strain>
    </source>
</reference>
<dbReference type="Proteomes" id="UP001379533">
    <property type="component" value="Chromosome"/>
</dbReference>
<dbReference type="RefSeq" id="WP_394847387.1">
    <property type="nucleotide sequence ID" value="NZ_CP089982.1"/>
</dbReference>
<evidence type="ECO:0000313" key="2">
    <source>
        <dbReference type="Proteomes" id="UP001379533"/>
    </source>
</evidence>